<dbReference type="Proteomes" id="UP000016932">
    <property type="component" value="Unassembled WGS sequence"/>
</dbReference>
<reference evidence="2 3" key="1">
    <citation type="journal article" date="2012" name="PLoS Pathog.">
        <title>Diverse lifestyles and strategies of plant pathogenesis encoded in the genomes of eighteen Dothideomycetes fungi.</title>
        <authorList>
            <person name="Ohm R.A."/>
            <person name="Feau N."/>
            <person name="Henrissat B."/>
            <person name="Schoch C.L."/>
            <person name="Horwitz B.A."/>
            <person name="Barry K.W."/>
            <person name="Condon B.J."/>
            <person name="Copeland A.C."/>
            <person name="Dhillon B."/>
            <person name="Glaser F."/>
            <person name="Hesse C.N."/>
            <person name="Kosti I."/>
            <person name="LaButti K."/>
            <person name="Lindquist E.A."/>
            <person name="Lucas S."/>
            <person name="Salamov A.A."/>
            <person name="Bradshaw R.E."/>
            <person name="Ciuffetti L."/>
            <person name="Hamelin R.C."/>
            <person name="Kema G.H.J."/>
            <person name="Lawrence C."/>
            <person name="Scott J.A."/>
            <person name="Spatafora J.W."/>
            <person name="Turgeon B.G."/>
            <person name="de Wit P.J.G.M."/>
            <person name="Zhong S."/>
            <person name="Goodwin S.B."/>
            <person name="Grigoriev I.V."/>
        </authorList>
    </citation>
    <scope>NUCLEOTIDE SEQUENCE [LARGE SCALE GENOMIC DNA]</scope>
    <source>
        <strain evidence="2 3">CIRAD86</strain>
    </source>
</reference>
<organism evidence="2 3">
    <name type="scientific">Pseudocercospora fijiensis (strain CIRAD86)</name>
    <name type="common">Black leaf streak disease fungus</name>
    <name type="synonym">Mycosphaerella fijiensis</name>
    <dbReference type="NCBI Taxonomy" id="383855"/>
    <lineage>
        <taxon>Eukaryota</taxon>
        <taxon>Fungi</taxon>
        <taxon>Dikarya</taxon>
        <taxon>Ascomycota</taxon>
        <taxon>Pezizomycotina</taxon>
        <taxon>Dothideomycetes</taxon>
        <taxon>Dothideomycetidae</taxon>
        <taxon>Mycosphaerellales</taxon>
        <taxon>Mycosphaerellaceae</taxon>
        <taxon>Pseudocercospora</taxon>
    </lineage>
</organism>
<protein>
    <submittedName>
        <fullName evidence="2">Uncharacterized protein</fullName>
    </submittedName>
</protein>
<keyword evidence="3" id="KW-1185">Reference proteome</keyword>
<dbReference type="EMBL" id="KB446564">
    <property type="protein sequence ID" value="EME77777.1"/>
    <property type="molecule type" value="Genomic_DNA"/>
</dbReference>
<dbReference type="KEGG" id="pfj:MYCFIDRAFT_209182"/>
<dbReference type="VEuPathDB" id="FungiDB:MYCFIDRAFT_209182"/>
<accession>M3AK11</accession>
<evidence type="ECO:0000313" key="2">
    <source>
        <dbReference type="EMBL" id="EME77777.1"/>
    </source>
</evidence>
<evidence type="ECO:0000313" key="3">
    <source>
        <dbReference type="Proteomes" id="UP000016932"/>
    </source>
</evidence>
<sequence>MSVHVWFYPNRIPKLFCATSSRPHEALQDLLNRGPLNQRSMHGNIPEHALKKGAKKQIILRSNPSQRCTPQQQSNVSPSTSINFMAPFSSGSKSRAQPVPVENRGESAADVDSIPWKQPEGRARHCNTIVVVDFAPFTQSAIWSTQSPKTLDSSAGRAQDCNGFTQSILRPAVRSRVGRIFTLTRCLQTLGHKCQDLASQLGSNGGTERWIAVFGMRWDAYGTRHADFGRMITTIEQQIMEKNMLPSIKFCHLISSSYQQLS</sequence>
<dbReference type="RefSeq" id="XP_007931553.1">
    <property type="nucleotide sequence ID" value="XM_007933362.1"/>
</dbReference>
<dbReference type="GeneID" id="19336753"/>
<dbReference type="AlphaFoldDB" id="M3AK11"/>
<evidence type="ECO:0000256" key="1">
    <source>
        <dbReference type="SAM" id="MobiDB-lite"/>
    </source>
</evidence>
<name>M3AK11_PSEFD</name>
<dbReference type="HOGENOM" id="CLU_1062170_0_0_1"/>
<gene>
    <name evidence="2" type="ORF">MYCFIDRAFT_209182</name>
</gene>
<feature type="region of interest" description="Disordered" evidence="1">
    <location>
        <begin position="88"/>
        <end position="111"/>
    </location>
</feature>
<proteinExistence type="predicted"/>